<dbReference type="OrthoDB" id="10059875at2759"/>
<sequence length="290" mass="32490">MECFDDAKAEGAVNIADNPLRYKFSWSPRAGLLTIMNSAKYLWYGKTVEVAAGGALLEEIKSTDMFPGYRLECYPNRDSTEYGKLYNITTANTLLRGTLRYEGYATACLALFQLGMYSSTERADLALAHEQPWKQVLAKLVGNQDAGDSELHSLVLRKLAKIQLACRLSKILVFSLMNLFFNKTRLWTHFVITSQRNLPTETVNETCPASTRHRFGENRRIDMICYGDPHGHSAMARTVGLPVAIATKMVLDGDLKAKGVVRPLSREIYKPMLKLLKVEGIHSEMTTTAL</sequence>
<comment type="caution">
    <text evidence="3">The sequence shown here is derived from an EMBL/GenBank/DDBJ whole genome shotgun (WGS) entry which is preliminary data.</text>
</comment>
<keyword evidence="1" id="KW-0560">Oxidoreductase</keyword>
<accession>A0A9X0CX64</accession>
<dbReference type="GO" id="GO:0005737">
    <property type="term" value="C:cytoplasm"/>
    <property type="evidence" value="ECO:0007669"/>
    <property type="project" value="TreeGrafter"/>
</dbReference>
<reference evidence="3" key="1">
    <citation type="submission" date="2023-01" db="EMBL/GenBank/DDBJ databases">
        <title>Genome assembly of the deep-sea coral Lophelia pertusa.</title>
        <authorList>
            <person name="Herrera S."/>
            <person name="Cordes E."/>
        </authorList>
    </citation>
    <scope>NUCLEOTIDE SEQUENCE</scope>
    <source>
        <strain evidence="3">USNM1676648</strain>
        <tissue evidence="3">Polyp</tissue>
    </source>
</reference>
<gene>
    <name evidence="3" type="ORF">OS493_027731</name>
</gene>
<dbReference type="InterPro" id="IPR051168">
    <property type="entry name" value="AASS"/>
</dbReference>
<dbReference type="PANTHER" id="PTHR11133:SF22">
    <property type="entry name" value="ALPHA-AMINOADIPIC SEMIALDEHYDE SYNTHASE, MITOCHONDRIAL"/>
    <property type="match status" value="1"/>
</dbReference>
<dbReference type="Pfam" id="PF16653">
    <property type="entry name" value="Sacchrp_dh_C"/>
    <property type="match status" value="1"/>
</dbReference>
<dbReference type="PANTHER" id="PTHR11133">
    <property type="entry name" value="SACCHAROPINE DEHYDROGENASE"/>
    <property type="match status" value="1"/>
</dbReference>
<name>A0A9X0CX64_9CNID</name>
<dbReference type="Gene3D" id="3.40.50.720">
    <property type="entry name" value="NAD(P)-binding Rossmann-like Domain"/>
    <property type="match status" value="1"/>
</dbReference>
<dbReference type="EMBL" id="MU826375">
    <property type="protein sequence ID" value="KAJ7377653.1"/>
    <property type="molecule type" value="Genomic_DNA"/>
</dbReference>
<dbReference type="Gene3D" id="3.30.360.10">
    <property type="entry name" value="Dihydrodipicolinate Reductase, domain 2"/>
    <property type="match status" value="1"/>
</dbReference>
<feature type="domain" description="Saccharopine dehydrogenase-like C-terminal" evidence="2">
    <location>
        <begin position="12"/>
        <end position="281"/>
    </location>
</feature>
<protein>
    <recommendedName>
        <fullName evidence="2">Saccharopine dehydrogenase-like C-terminal domain-containing protein</fullName>
    </recommendedName>
</protein>
<keyword evidence="4" id="KW-1185">Reference proteome</keyword>
<dbReference type="Proteomes" id="UP001163046">
    <property type="component" value="Unassembled WGS sequence"/>
</dbReference>
<dbReference type="GO" id="GO:0004753">
    <property type="term" value="F:saccharopine dehydrogenase activity"/>
    <property type="evidence" value="ECO:0007669"/>
    <property type="project" value="TreeGrafter"/>
</dbReference>
<evidence type="ECO:0000313" key="3">
    <source>
        <dbReference type="EMBL" id="KAJ7377653.1"/>
    </source>
</evidence>
<evidence type="ECO:0000313" key="4">
    <source>
        <dbReference type="Proteomes" id="UP001163046"/>
    </source>
</evidence>
<dbReference type="AlphaFoldDB" id="A0A9X0CX64"/>
<proteinExistence type="predicted"/>
<dbReference type="InterPro" id="IPR032095">
    <property type="entry name" value="Sacchrp_dh-like_C"/>
</dbReference>
<evidence type="ECO:0000256" key="1">
    <source>
        <dbReference type="ARBA" id="ARBA00023002"/>
    </source>
</evidence>
<evidence type="ECO:0000259" key="2">
    <source>
        <dbReference type="Pfam" id="PF16653"/>
    </source>
</evidence>
<dbReference type="SUPFAM" id="SSF55347">
    <property type="entry name" value="Glyceraldehyde-3-phosphate dehydrogenase-like, C-terminal domain"/>
    <property type="match status" value="1"/>
</dbReference>
<dbReference type="Gene3D" id="1.10.1870.10">
    <property type="entry name" value="Domain 3, Saccharopine reductase"/>
    <property type="match status" value="1"/>
</dbReference>
<dbReference type="GO" id="GO:0019878">
    <property type="term" value="P:lysine biosynthetic process via aminoadipic acid"/>
    <property type="evidence" value="ECO:0007669"/>
    <property type="project" value="TreeGrafter"/>
</dbReference>
<organism evidence="3 4">
    <name type="scientific">Desmophyllum pertusum</name>
    <dbReference type="NCBI Taxonomy" id="174260"/>
    <lineage>
        <taxon>Eukaryota</taxon>
        <taxon>Metazoa</taxon>
        <taxon>Cnidaria</taxon>
        <taxon>Anthozoa</taxon>
        <taxon>Hexacorallia</taxon>
        <taxon>Scleractinia</taxon>
        <taxon>Caryophylliina</taxon>
        <taxon>Caryophylliidae</taxon>
        <taxon>Desmophyllum</taxon>
    </lineage>
</organism>